<name>A0A6N2N3R9_SALVM</name>
<proteinExistence type="predicted"/>
<protein>
    <submittedName>
        <fullName evidence="1">Uncharacterized protein</fullName>
    </submittedName>
</protein>
<organism evidence="1">
    <name type="scientific">Salix viminalis</name>
    <name type="common">Common osier</name>
    <name type="synonym">Basket willow</name>
    <dbReference type="NCBI Taxonomy" id="40686"/>
    <lineage>
        <taxon>Eukaryota</taxon>
        <taxon>Viridiplantae</taxon>
        <taxon>Streptophyta</taxon>
        <taxon>Embryophyta</taxon>
        <taxon>Tracheophyta</taxon>
        <taxon>Spermatophyta</taxon>
        <taxon>Magnoliopsida</taxon>
        <taxon>eudicotyledons</taxon>
        <taxon>Gunneridae</taxon>
        <taxon>Pentapetalae</taxon>
        <taxon>rosids</taxon>
        <taxon>fabids</taxon>
        <taxon>Malpighiales</taxon>
        <taxon>Salicaceae</taxon>
        <taxon>Saliceae</taxon>
        <taxon>Salix</taxon>
    </lineage>
</organism>
<evidence type="ECO:0000313" key="1">
    <source>
        <dbReference type="EMBL" id="VFU60299.1"/>
    </source>
</evidence>
<gene>
    <name evidence="1" type="ORF">SVIM_LOCUS446908</name>
</gene>
<dbReference type="EMBL" id="CAADRP010002052">
    <property type="protein sequence ID" value="VFU60299.1"/>
    <property type="molecule type" value="Genomic_DNA"/>
</dbReference>
<dbReference type="AlphaFoldDB" id="A0A6N2N3R9"/>
<accession>A0A6N2N3R9</accession>
<reference evidence="1" key="1">
    <citation type="submission" date="2019-03" db="EMBL/GenBank/DDBJ databases">
        <authorList>
            <person name="Mank J."/>
            <person name="Almeida P."/>
        </authorList>
    </citation>
    <scope>NUCLEOTIDE SEQUENCE</scope>
    <source>
        <strain evidence="1">78183</strain>
    </source>
</reference>
<sequence>MFEDWGLKLMVTLLSHQSYRNATAQVKRKVLLSIPASRQCIAIYSTDVAPFIDRQTDRDGTCLDSDDSFGLPCGFQTLRQHS</sequence>